<dbReference type="NCBIfam" id="TIGR04056">
    <property type="entry name" value="OMP_RagA_SusC"/>
    <property type="match status" value="1"/>
</dbReference>
<dbReference type="InterPro" id="IPR008969">
    <property type="entry name" value="CarboxyPept-like_regulatory"/>
</dbReference>
<dbReference type="OrthoDB" id="1041412at2"/>
<evidence type="ECO:0000256" key="6">
    <source>
        <dbReference type="ARBA" id="ARBA00023136"/>
    </source>
</evidence>
<evidence type="ECO:0000256" key="8">
    <source>
        <dbReference type="PROSITE-ProRule" id="PRU01360"/>
    </source>
</evidence>
<keyword evidence="5 9" id="KW-0798">TonB box</keyword>
<evidence type="ECO:0000256" key="9">
    <source>
        <dbReference type="RuleBase" id="RU003357"/>
    </source>
</evidence>
<keyword evidence="7 8" id="KW-0998">Cell outer membrane</keyword>
<sequence>MCNTMRNITSNWAGAFKLLLMGVFFLATLTTFAQEAKILKGQIVDSEGNPISGAIVNVAESSRIVLSDADGYFSLENVKVNDEITVTSVGYKSKILNAEFTEDFQIVLASDLDRYAHTTPVGFDRKKKKFVTEATSVVTGEELEKHPITVLQNAFTSTVTGVATYEWASEPGWTESAIYIRGIRTMNQNARSPLVIVDDVERDFAFLDAYPIESITILKDAAATSIYGMRGANGVILVTTKRGEEGRTKISFTQEVGVQTLTGRMETQNSYNMALTRNQVRYLDGKDPVYTDEQIEMYRRVTEGEQLEGMDSYKYFNTNWFDELYRDTAPMSKTNLSLSGGNEFARYYVSLSYLNQGGMWNDKWTEYNEGFSTQHTLDRYNLRSNVDIDVNKYLNVSLDLGGRIDNISQPLAGVFGIVTFGAVEANPMEPVYMPNGDIYASSTANNAGRLLASSGINKNRRRNLYSTVDITGDLGELIPGLKANAIVSFDSYETFMAQQSNNVNSYNYDYTSDVADVSEYTTTRYSTYSALSNPATTPRDYYYNVNFRAGLKYNNTFGKHAVNAQSFLRTYQNVTHGSSSSNRYLSYNGQVNYIFDNRYILSGNVSYMGSDNFADGERFALFPGGSVGWVLSEESWLESPKINLLKLRASYGRAGQAITGAGRYPYQGTYALGGGYSFGTSQSSIGGVYESKAGNYNSKWEISDMANIGLDFDFFNRQLYGSADVFQEWRSNILVTRSTVPLLLGVTAPQDSYGKAESKGFEWTMGHENNVGRFKYYVEGMVSWNTNEITEMDELDPNVEWQRKTGQRIFDNTPVAELYEGPFTNSIGGWSMYEFTQWASDPSKIASSHQDAIDNPDKYPYHTASGTGQPLGTAVFKDRDGDRKIDSNDMAPDGFTLIPELIPSLNIGFEWRGFDARVMLTAYLDRSVFLSPSISFSGWSNMGTHEVTKAWGYFNDDPADPRNVNALYPRPTYGGYNAIDSDRGSGTYQNDIWIRSGDFLSLRNVEVGYSLPKEFIAKANMTEFRVYFSGYNLHTFSDLPDNVDPEKPMSYVWWYPKTRSFSMGVRIGF</sequence>
<dbReference type="Pfam" id="PF07715">
    <property type="entry name" value="Plug"/>
    <property type="match status" value="1"/>
</dbReference>
<accession>A0A0E9LW33</accession>
<evidence type="ECO:0000256" key="3">
    <source>
        <dbReference type="ARBA" id="ARBA00022452"/>
    </source>
</evidence>
<dbReference type="Proteomes" id="UP000032900">
    <property type="component" value="Unassembled WGS sequence"/>
</dbReference>
<keyword evidence="3 8" id="KW-1134">Transmembrane beta strand</keyword>
<dbReference type="InterPro" id="IPR023997">
    <property type="entry name" value="TonB-dep_OMP_SusC/RagA_CS"/>
</dbReference>
<keyword evidence="6 8" id="KW-0472">Membrane</keyword>
<dbReference type="InterPro" id="IPR012910">
    <property type="entry name" value="Plug_dom"/>
</dbReference>
<dbReference type="Pfam" id="PF00593">
    <property type="entry name" value="TonB_dep_Rec_b-barrel"/>
    <property type="match status" value="1"/>
</dbReference>
<evidence type="ECO:0000313" key="13">
    <source>
        <dbReference type="Proteomes" id="UP000032900"/>
    </source>
</evidence>
<dbReference type="Pfam" id="PF13715">
    <property type="entry name" value="CarbopepD_reg_2"/>
    <property type="match status" value="1"/>
</dbReference>
<dbReference type="PROSITE" id="PS52016">
    <property type="entry name" value="TONB_DEPENDENT_REC_3"/>
    <property type="match status" value="1"/>
</dbReference>
<feature type="domain" description="TonB-dependent receptor-like beta-barrel" evidence="10">
    <location>
        <begin position="458"/>
        <end position="785"/>
    </location>
</feature>
<name>A0A0E9LW33_9BACT</name>
<comment type="subcellular location">
    <subcellularLocation>
        <location evidence="1 8">Cell outer membrane</location>
        <topology evidence="1 8">Multi-pass membrane protein</topology>
    </subcellularLocation>
</comment>
<dbReference type="Gene3D" id="2.60.40.1120">
    <property type="entry name" value="Carboxypeptidase-like, regulatory domain"/>
    <property type="match status" value="1"/>
</dbReference>
<evidence type="ECO:0000259" key="10">
    <source>
        <dbReference type="Pfam" id="PF00593"/>
    </source>
</evidence>
<protein>
    <submittedName>
        <fullName evidence="12">TonB-dependent receptor</fullName>
    </submittedName>
</protein>
<dbReference type="AlphaFoldDB" id="A0A0E9LW33"/>
<organism evidence="12 13">
    <name type="scientific">Geofilum rubicundum JCM 15548</name>
    <dbReference type="NCBI Taxonomy" id="1236989"/>
    <lineage>
        <taxon>Bacteria</taxon>
        <taxon>Pseudomonadati</taxon>
        <taxon>Bacteroidota</taxon>
        <taxon>Bacteroidia</taxon>
        <taxon>Marinilabiliales</taxon>
        <taxon>Marinilabiliaceae</taxon>
        <taxon>Geofilum</taxon>
    </lineage>
</organism>
<evidence type="ECO:0000256" key="1">
    <source>
        <dbReference type="ARBA" id="ARBA00004571"/>
    </source>
</evidence>
<evidence type="ECO:0000259" key="11">
    <source>
        <dbReference type="Pfam" id="PF07715"/>
    </source>
</evidence>
<dbReference type="GO" id="GO:0009279">
    <property type="term" value="C:cell outer membrane"/>
    <property type="evidence" value="ECO:0007669"/>
    <property type="project" value="UniProtKB-SubCell"/>
</dbReference>
<keyword evidence="13" id="KW-1185">Reference proteome</keyword>
<comment type="similarity">
    <text evidence="8 9">Belongs to the TonB-dependent receptor family.</text>
</comment>
<dbReference type="EMBL" id="BAZW01000006">
    <property type="protein sequence ID" value="GAO29070.1"/>
    <property type="molecule type" value="Genomic_DNA"/>
</dbReference>
<evidence type="ECO:0000256" key="7">
    <source>
        <dbReference type="ARBA" id="ARBA00023237"/>
    </source>
</evidence>
<dbReference type="InterPro" id="IPR023996">
    <property type="entry name" value="TonB-dep_OMP_SusC/RagA"/>
</dbReference>
<dbReference type="SUPFAM" id="SSF56935">
    <property type="entry name" value="Porins"/>
    <property type="match status" value="1"/>
</dbReference>
<proteinExistence type="inferred from homology"/>
<dbReference type="SUPFAM" id="SSF49464">
    <property type="entry name" value="Carboxypeptidase regulatory domain-like"/>
    <property type="match status" value="1"/>
</dbReference>
<evidence type="ECO:0000256" key="5">
    <source>
        <dbReference type="ARBA" id="ARBA00023077"/>
    </source>
</evidence>
<dbReference type="Gene3D" id="2.40.170.20">
    <property type="entry name" value="TonB-dependent receptor, beta-barrel domain"/>
    <property type="match status" value="1"/>
</dbReference>
<keyword evidence="4 8" id="KW-0812">Transmembrane</keyword>
<reference evidence="12 13" key="1">
    <citation type="journal article" date="2015" name="Microbes Environ.">
        <title>Distribution and evolution of nitrogen fixation genes in the phylum bacteroidetes.</title>
        <authorList>
            <person name="Inoue J."/>
            <person name="Oshima K."/>
            <person name="Suda W."/>
            <person name="Sakamoto M."/>
            <person name="Iino T."/>
            <person name="Noda S."/>
            <person name="Hongoh Y."/>
            <person name="Hattori M."/>
            <person name="Ohkuma M."/>
        </authorList>
    </citation>
    <scope>NUCLEOTIDE SEQUENCE [LARGE SCALE GENOMIC DNA]</scope>
    <source>
        <strain evidence="12">JCM 15548</strain>
    </source>
</reference>
<comment type="caution">
    <text evidence="12">The sequence shown here is derived from an EMBL/GenBank/DDBJ whole genome shotgun (WGS) entry which is preliminary data.</text>
</comment>
<evidence type="ECO:0000313" key="12">
    <source>
        <dbReference type="EMBL" id="GAO29070.1"/>
    </source>
</evidence>
<dbReference type="Gene3D" id="2.170.130.10">
    <property type="entry name" value="TonB-dependent receptor, plug domain"/>
    <property type="match status" value="1"/>
</dbReference>
<gene>
    <name evidence="12" type="ORF">JCM15548_11225</name>
</gene>
<dbReference type="InterPro" id="IPR039426">
    <property type="entry name" value="TonB-dep_rcpt-like"/>
</dbReference>
<keyword evidence="12" id="KW-0675">Receptor</keyword>
<dbReference type="STRING" id="1236989.JCM15548_11225"/>
<evidence type="ECO:0000256" key="2">
    <source>
        <dbReference type="ARBA" id="ARBA00022448"/>
    </source>
</evidence>
<keyword evidence="2 8" id="KW-0813">Transport</keyword>
<dbReference type="InterPro" id="IPR000531">
    <property type="entry name" value="Beta-barrel_TonB"/>
</dbReference>
<evidence type="ECO:0000256" key="4">
    <source>
        <dbReference type="ARBA" id="ARBA00022692"/>
    </source>
</evidence>
<dbReference type="NCBIfam" id="TIGR04057">
    <property type="entry name" value="SusC_RagA_signa"/>
    <property type="match status" value="1"/>
</dbReference>
<feature type="domain" description="TonB-dependent receptor plug" evidence="11">
    <location>
        <begin position="128"/>
        <end position="235"/>
    </location>
</feature>
<dbReference type="InterPro" id="IPR036942">
    <property type="entry name" value="Beta-barrel_TonB_sf"/>
</dbReference>
<dbReference type="InterPro" id="IPR037066">
    <property type="entry name" value="Plug_dom_sf"/>
</dbReference>